<reference evidence="1" key="1">
    <citation type="submission" date="2018-02" db="EMBL/GenBank/DDBJ databases">
        <title>Rhizophora mucronata_Transcriptome.</title>
        <authorList>
            <person name="Meera S.P."/>
            <person name="Sreeshan A."/>
            <person name="Augustine A."/>
        </authorList>
    </citation>
    <scope>NUCLEOTIDE SEQUENCE</scope>
    <source>
        <tissue evidence="1">Leaf</tissue>
    </source>
</reference>
<organism evidence="1">
    <name type="scientific">Rhizophora mucronata</name>
    <name type="common">Asiatic mangrove</name>
    <dbReference type="NCBI Taxonomy" id="61149"/>
    <lineage>
        <taxon>Eukaryota</taxon>
        <taxon>Viridiplantae</taxon>
        <taxon>Streptophyta</taxon>
        <taxon>Embryophyta</taxon>
        <taxon>Tracheophyta</taxon>
        <taxon>Spermatophyta</taxon>
        <taxon>Magnoliopsida</taxon>
        <taxon>eudicotyledons</taxon>
        <taxon>Gunneridae</taxon>
        <taxon>Pentapetalae</taxon>
        <taxon>rosids</taxon>
        <taxon>fabids</taxon>
        <taxon>Malpighiales</taxon>
        <taxon>Rhizophoraceae</taxon>
        <taxon>Rhizophora</taxon>
    </lineage>
</organism>
<evidence type="ECO:0000313" key="1">
    <source>
        <dbReference type="EMBL" id="MBX02960.1"/>
    </source>
</evidence>
<accession>A0A2P2KB73</accession>
<name>A0A2P2KB73_RHIMU</name>
<proteinExistence type="predicted"/>
<sequence>MLLTMAFHSLLEAYKICTIWSYPTTSF</sequence>
<dbReference type="EMBL" id="GGEC01022476">
    <property type="protein sequence ID" value="MBX02960.1"/>
    <property type="molecule type" value="Transcribed_RNA"/>
</dbReference>
<dbReference type="AlphaFoldDB" id="A0A2P2KB73"/>
<protein>
    <submittedName>
        <fullName evidence="1">LRR-RLK</fullName>
    </submittedName>
</protein>